<evidence type="ECO:0000313" key="9">
    <source>
        <dbReference type="Proteomes" id="UP001648503"/>
    </source>
</evidence>
<evidence type="ECO:0000256" key="6">
    <source>
        <dbReference type="SAM" id="MobiDB-lite"/>
    </source>
</evidence>
<dbReference type="Pfam" id="PF00250">
    <property type="entry name" value="Forkhead"/>
    <property type="match status" value="1"/>
</dbReference>
<evidence type="ECO:0000256" key="1">
    <source>
        <dbReference type="ARBA" id="ARBA00023015"/>
    </source>
</evidence>
<evidence type="ECO:0000256" key="5">
    <source>
        <dbReference type="PROSITE-ProRule" id="PRU00089"/>
    </source>
</evidence>
<dbReference type="PRINTS" id="PR00053">
    <property type="entry name" value="FORKHEAD"/>
</dbReference>
<dbReference type="InterPro" id="IPR030456">
    <property type="entry name" value="TF_fork_head_CS_2"/>
</dbReference>
<keyword evidence="3" id="KW-0804">Transcription</keyword>
<dbReference type="PANTHER" id="PTHR46078">
    <property type="entry name" value="FORKHEAD BOX PROTEIN J2 FAMILY MEMBER"/>
    <property type="match status" value="1"/>
</dbReference>
<feature type="region of interest" description="Disordered" evidence="6">
    <location>
        <begin position="322"/>
        <end position="402"/>
    </location>
</feature>
<dbReference type="CDD" id="cd00059">
    <property type="entry name" value="FH_FOX"/>
    <property type="match status" value="1"/>
</dbReference>
<dbReference type="Proteomes" id="UP001648503">
    <property type="component" value="Unassembled WGS sequence"/>
</dbReference>
<dbReference type="Gene3D" id="1.10.10.10">
    <property type="entry name" value="Winged helix-like DNA-binding domain superfamily/Winged helix DNA-binding domain"/>
    <property type="match status" value="1"/>
</dbReference>
<evidence type="ECO:0000259" key="7">
    <source>
        <dbReference type="PROSITE" id="PS50039"/>
    </source>
</evidence>
<feature type="DNA-binding region" description="Fork-head" evidence="5">
    <location>
        <begin position="419"/>
        <end position="495"/>
    </location>
</feature>
<dbReference type="PROSITE" id="PS50039">
    <property type="entry name" value="FORK_HEAD_3"/>
    <property type="match status" value="1"/>
</dbReference>
<gene>
    <name evidence="8" type="ORF">BASA50_007563</name>
</gene>
<feature type="compositionally biased region" description="Low complexity" evidence="6">
    <location>
        <begin position="380"/>
        <end position="400"/>
    </location>
</feature>
<keyword evidence="9" id="KW-1185">Reference proteome</keyword>
<keyword evidence="2 5" id="KW-0238">DNA-binding</keyword>
<dbReference type="PANTHER" id="PTHR46078:SF2">
    <property type="entry name" value="FORK-HEAD DOMAIN-CONTAINING PROTEIN"/>
    <property type="match status" value="1"/>
</dbReference>
<reference evidence="8 9" key="1">
    <citation type="submission" date="2021-02" db="EMBL/GenBank/DDBJ databases">
        <title>Variation within the Batrachochytrium salamandrivorans European outbreak.</title>
        <authorList>
            <person name="Kelly M."/>
            <person name="Pasmans F."/>
            <person name="Shea T.P."/>
            <person name="Munoz J.F."/>
            <person name="Carranza S."/>
            <person name="Cuomo C.A."/>
            <person name="Martel A."/>
        </authorList>
    </citation>
    <scope>NUCLEOTIDE SEQUENCE [LARGE SCALE GENOMIC DNA]</scope>
    <source>
        <strain evidence="8 9">AMFP18/2</strain>
    </source>
</reference>
<dbReference type="SUPFAM" id="SSF46785">
    <property type="entry name" value="Winged helix' DNA-binding domain"/>
    <property type="match status" value="1"/>
</dbReference>
<feature type="domain" description="Fork-head" evidence="7">
    <location>
        <begin position="419"/>
        <end position="495"/>
    </location>
</feature>
<evidence type="ECO:0000256" key="2">
    <source>
        <dbReference type="ARBA" id="ARBA00023125"/>
    </source>
</evidence>
<evidence type="ECO:0000256" key="4">
    <source>
        <dbReference type="ARBA" id="ARBA00023242"/>
    </source>
</evidence>
<dbReference type="SMART" id="SM00339">
    <property type="entry name" value="FH"/>
    <property type="match status" value="1"/>
</dbReference>
<protein>
    <recommendedName>
        <fullName evidence="7">Fork-head domain-containing protein</fullName>
    </recommendedName>
</protein>
<comment type="caution">
    <text evidence="8">The sequence shown here is derived from an EMBL/GenBank/DDBJ whole genome shotgun (WGS) entry which is preliminary data.</text>
</comment>
<dbReference type="PROSITE" id="PS00658">
    <property type="entry name" value="FORK_HEAD_2"/>
    <property type="match status" value="1"/>
</dbReference>
<sequence length="957" mass="103114">MLGQAKHPASTSDSADAGGAFTSPTQVSQHMQLQQSLNTPLDSPFSGNHLQYNGSQQQRSSYSNPQTQTQTQTLNTGMNLDPSLAANQGSLSQQPFQMAQLPIVYPVQLKQDISGSHSIAHLGSGININCNKKNTPSIIYNSQLKTESKNSPFHLPISDPTLCGIISRGNQSDRSKANSAGYGHSLAQRVGSQKHTATLGSGSASAAALSSSVSAITSQCNTIQRMLQSRYDGQEGAVAASTTTAANSNSFAALSQNNVPGGSSNPQFTAISRPSVVDSYLSSRGGNMPMFLPGQQTMASTGTSMNTGHGRKQAAHNQFQNHNQGHNLSQSQSQMIPTPGSSGPYFDRVLKITLGQPNPRRPRPRRTRHKKPSLINTDISQNVNSSASQSSAAASSSVSAPPTFMSSIPDPLSLDPTVRPEHSYLRLITEAISSSECGMMSLQEIYDYIKENYVYFRTAPQTWQNSIRHNLSVQKVFEKKPRPHTRAGKGGMWSLAKDASRTDLPLDISISGSSTSASSTSFPDLDYSRQQPKRTRLVNNATNIAFTQLKHQTQPHGLVRHSSQQILHTPSYDQHLQFSGNRSRFLQRSMSLSGVGEDSVLNFNAKRKQECLSFQNGYDALAASYPLNGLNEDETINTMFQRRKSAMYASELGLGIQESFRRMLDMNEGDDGLIDSSILNPSFGSFLPGKIGDLNSSSTTPVDGLSYAHTMGSSAFDFLQNAPETASLVSHARAVTDSIDMSSILCDPIQPENNHSHLLEGADSDDYSLMSACKGDASLDTLSFDLQSPFARVMSFSPEYNSTGVWSNTLSMAIGATEMPHIMSSAIPGISTTSPTLQATSLITTPTSIISPRESELLLSQSAPGSSAGLALMNSLSYNSAMPFSHVHDPKFQDKTLFEATLAGHSQDPSTSGGRTESPFMFKVDDDTVCQAQFSALKPLRCGARFSDECDLEILSL</sequence>
<feature type="compositionally biased region" description="Low complexity" evidence="6">
    <location>
        <begin position="9"/>
        <end position="20"/>
    </location>
</feature>
<dbReference type="InterPro" id="IPR036388">
    <property type="entry name" value="WH-like_DNA-bd_sf"/>
</dbReference>
<dbReference type="EMBL" id="JAFCIX010000357">
    <property type="protein sequence ID" value="KAH6593355.1"/>
    <property type="molecule type" value="Genomic_DNA"/>
</dbReference>
<name>A0ABQ8F7M7_9FUNG</name>
<proteinExistence type="predicted"/>
<comment type="subcellular location">
    <subcellularLocation>
        <location evidence="5">Nucleus</location>
    </subcellularLocation>
</comment>
<accession>A0ABQ8F7M7</accession>
<evidence type="ECO:0000256" key="3">
    <source>
        <dbReference type="ARBA" id="ARBA00023163"/>
    </source>
</evidence>
<dbReference type="InterPro" id="IPR045912">
    <property type="entry name" value="FOXJ2/3-like"/>
</dbReference>
<feature type="region of interest" description="Disordered" evidence="6">
    <location>
        <begin position="1"/>
        <end position="76"/>
    </location>
</feature>
<dbReference type="InterPro" id="IPR036390">
    <property type="entry name" value="WH_DNA-bd_sf"/>
</dbReference>
<keyword evidence="1" id="KW-0805">Transcription regulation</keyword>
<evidence type="ECO:0000313" key="8">
    <source>
        <dbReference type="EMBL" id="KAH6593355.1"/>
    </source>
</evidence>
<organism evidence="8 9">
    <name type="scientific">Batrachochytrium salamandrivorans</name>
    <dbReference type="NCBI Taxonomy" id="1357716"/>
    <lineage>
        <taxon>Eukaryota</taxon>
        <taxon>Fungi</taxon>
        <taxon>Fungi incertae sedis</taxon>
        <taxon>Chytridiomycota</taxon>
        <taxon>Chytridiomycota incertae sedis</taxon>
        <taxon>Chytridiomycetes</taxon>
        <taxon>Rhizophydiales</taxon>
        <taxon>Rhizophydiales incertae sedis</taxon>
        <taxon>Batrachochytrium</taxon>
    </lineage>
</organism>
<feature type="compositionally biased region" description="Polar residues" evidence="6">
    <location>
        <begin position="328"/>
        <end position="341"/>
    </location>
</feature>
<feature type="compositionally biased region" description="Basic residues" evidence="6">
    <location>
        <begin position="360"/>
        <end position="372"/>
    </location>
</feature>
<dbReference type="InterPro" id="IPR001766">
    <property type="entry name" value="Fork_head_dom"/>
</dbReference>
<keyword evidence="4 5" id="KW-0539">Nucleus</keyword>
<feature type="compositionally biased region" description="Polar residues" evidence="6">
    <location>
        <begin position="22"/>
        <end position="65"/>
    </location>
</feature>